<dbReference type="NCBIfam" id="TIGR00277">
    <property type="entry name" value="HDIG"/>
    <property type="match status" value="1"/>
</dbReference>
<gene>
    <name evidence="2" type="ORF">SAMN02745702_00675</name>
</gene>
<dbReference type="CDD" id="cd04182">
    <property type="entry name" value="GT_2_like_f"/>
    <property type="match status" value="1"/>
</dbReference>
<accession>A0A1T4VPD1</accession>
<dbReference type="InterPro" id="IPR029044">
    <property type="entry name" value="Nucleotide-diphossugar_trans"/>
</dbReference>
<dbReference type="EMBL" id="FUYA01000002">
    <property type="protein sequence ID" value="SKA66779.1"/>
    <property type="molecule type" value="Genomic_DNA"/>
</dbReference>
<dbReference type="AlphaFoldDB" id="A0A1T4VPD1"/>
<proteinExistence type="predicted"/>
<dbReference type="SUPFAM" id="SSF53448">
    <property type="entry name" value="Nucleotide-diphospho-sugar transferases"/>
    <property type="match status" value="1"/>
</dbReference>
<dbReference type="InterPro" id="IPR025877">
    <property type="entry name" value="MobA-like_NTP_Trfase"/>
</dbReference>
<dbReference type="InterPro" id="IPR003607">
    <property type="entry name" value="HD/PDEase_dom"/>
</dbReference>
<evidence type="ECO:0000313" key="2">
    <source>
        <dbReference type="EMBL" id="SKA66779.1"/>
    </source>
</evidence>
<dbReference type="NCBIfam" id="NF045665">
    <property type="entry name" value="NTPtran_DVU1551"/>
    <property type="match status" value="1"/>
</dbReference>
<feature type="domain" description="HD/PDEase" evidence="1">
    <location>
        <begin position="213"/>
        <end position="324"/>
    </location>
</feature>
<dbReference type="STRING" id="1121442.SAMN02745702_00675"/>
<dbReference type="Gene3D" id="1.10.3210.10">
    <property type="entry name" value="Hypothetical protein af1432"/>
    <property type="match status" value="1"/>
</dbReference>
<evidence type="ECO:0000259" key="1">
    <source>
        <dbReference type="SMART" id="SM00471"/>
    </source>
</evidence>
<dbReference type="OrthoDB" id="9779263at2"/>
<dbReference type="InterPro" id="IPR006674">
    <property type="entry name" value="HD_domain"/>
</dbReference>
<dbReference type="GO" id="GO:0016779">
    <property type="term" value="F:nucleotidyltransferase activity"/>
    <property type="evidence" value="ECO:0007669"/>
    <property type="project" value="UniProtKB-ARBA"/>
</dbReference>
<name>A0A1T4VPD1_9BACT</name>
<protein>
    <submittedName>
        <fullName evidence="2">HDIG domain-containing protein</fullName>
    </submittedName>
</protein>
<dbReference type="Gene3D" id="3.90.550.10">
    <property type="entry name" value="Spore Coat Polysaccharide Biosynthesis Protein SpsA, Chain A"/>
    <property type="match status" value="1"/>
</dbReference>
<sequence length="372" mass="40584">MKIYGIVVAAGYSSRMGRLKALLPLGQRSVLERTVTALRDGGALDVFVVTGHEAERVAAAAQSCEAQVVHNPNFDSGMFSSIQAGVQALPKDCDAFFVLPVDIPLIRPCTIRALAMNFCERKAPVSIPCFQGQEGHPPLISATLIPAILAHGGTRGLRGVLSKFPHANLEMPDYGILHDLDTPDQYAWAKKRFTQREIPLPEEVTALWELAGTPHNTRKHCKAVAECACELAKWLNASRTAHDTVSPELIRAAALLHDVAKGQRSHERAGGTLLAGYGFLQISDIVGAHKDSFLPEHAPITEKELVFLADKITRGTERVTLAERYDATLERWAHDPEAVAAISARKARAQKLLQRFEHETGFCAHEQCASPS</sequence>
<organism evidence="2 3">
    <name type="scientific">Desulfobaculum bizertense DSM 18034</name>
    <dbReference type="NCBI Taxonomy" id="1121442"/>
    <lineage>
        <taxon>Bacteria</taxon>
        <taxon>Pseudomonadati</taxon>
        <taxon>Thermodesulfobacteriota</taxon>
        <taxon>Desulfovibrionia</taxon>
        <taxon>Desulfovibrionales</taxon>
        <taxon>Desulfovibrionaceae</taxon>
        <taxon>Desulfobaculum</taxon>
    </lineage>
</organism>
<keyword evidence="3" id="KW-1185">Reference proteome</keyword>
<reference evidence="2 3" key="1">
    <citation type="submission" date="2017-02" db="EMBL/GenBank/DDBJ databases">
        <authorList>
            <person name="Peterson S.W."/>
        </authorList>
    </citation>
    <scope>NUCLEOTIDE SEQUENCE [LARGE SCALE GENOMIC DNA]</scope>
    <source>
        <strain evidence="2 3">DSM 18034</strain>
    </source>
</reference>
<dbReference type="InterPro" id="IPR006675">
    <property type="entry name" value="HDIG_dom"/>
</dbReference>
<evidence type="ECO:0000313" key="3">
    <source>
        <dbReference type="Proteomes" id="UP000189733"/>
    </source>
</evidence>
<dbReference type="RefSeq" id="WP_078683988.1">
    <property type="nucleotide sequence ID" value="NZ_FUYA01000002.1"/>
</dbReference>
<dbReference type="PANTHER" id="PTHR43777">
    <property type="entry name" value="MOLYBDENUM COFACTOR CYTIDYLYLTRANSFERASE"/>
    <property type="match status" value="1"/>
</dbReference>
<dbReference type="InterPro" id="IPR054703">
    <property type="entry name" value="Mop-rel"/>
</dbReference>
<dbReference type="Pfam" id="PF01966">
    <property type="entry name" value="HD"/>
    <property type="match status" value="1"/>
</dbReference>
<dbReference type="SMART" id="SM00471">
    <property type="entry name" value="HDc"/>
    <property type="match status" value="1"/>
</dbReference>
<dbReference type="Pfam" id="PF12804">
    <property type="entry name" value="NTP_transf_3"/>
    <property type="match status" value="1"/>
</dbReference>
<dbReference type="SUPFAM" id="SSF109604">
    <property type="entry name" value="HD-domain/PDEase-like"/>
    <property type="match status" value="1"/>
</dbReference>
<dbReference type="Proteomes" id="UP000189733">
    <property type="component" value="Unassembled WGS sequence"/>
</dbReference>
<dbReference type="PANTHER" id="PTHR43777:SF1">
    <property type="entry name" value="MOLYBDENUM COFACTOR CYTIDYLYLTRANSFERASE"/>
    <property type="match status" value="1"/>
</dbReference>
<dbReference type="CDD" id="cd00077">
    <property type="entry name" value="HDc"/>
    <property type="match status" value="1"/>
</dbReference>